<organism evidence="2 3">
    <name type="scientific">Boletus edulis BED1</name>
    <dbReference type="NCBI Taxonomy" id="1328754"/>
    <lineage>
        <taxon>Eukaryota</taxon>
        <taxon>Fungi</taxon>
        <taxon>Dikarya</taxon>
        <taxon>Basidiomycota</taxon>
        <taxon>Agaricomycotina</taxon>
        <taxon>Agaricomycetes</taxon>
        <taxon>Agaricomycetidae</taxon>
        <taxon>Boletales</taxon>
        <taxon>Boletineae</taxon>
        <taxon>Boletaceae</taxon>
        <taxon>Boletoideae</taxon>
        <taxon>Boletus</taxon>
    </lineage>
</organism>
<comment type="caution">
    <text evidence="2">The sequence shown here is derived from an EMBL/GenBank/DDBJ whole genome shotgun (WGS) entry which is preliminary data.</text>
</comment>
<dbReference type="PANTHER" id="PTHR10997">
    <property type="entry name" value="IMPORTIN-7, 8, 11"/>
    <property type="match status" value="1"/>
</dbReference>
<dbReference type="InterPro" id="IPR013713">
    <property type="entry name" value="XPO2_central"/>
</dbReference>
<dbReference type="GO" id="GO:0005049">
    <property type="term" value="F:nuclear export signal receptor activity"/>
    <property type="evidence" value="ECO:0007669"/>
    <property type="project" value="TreeGrafter"/>
</dbReference>
<protein>
    <submittedName>
        <fullName evidence="2">Armadillo-type protein</fullName>
    </submittedName>
</protein>
<dbReference type="Proteomes" id="UP001194468">
    <property type="component" value="Unassembled WGS sequence"/>
</dbReference>
<dbReference type="Gene3D" id="1.25.10.10">
    <property type="entry name" value="Leucine-rich Repeat Variant"/>
    <property type="match status" value="1"/>
</dbReference>
<keyword evidence="3" id="KW-1185">Reference proteome</keyword>
<dbReference type="GO" id="GO:0005635">
    <property type="term" value="C:nuclear envelope"/>
    <property type="evidence" value="ECO:0007669"/>
    <property type="project" value="TreeGrafter"/>
</dbReference>
<dbReference type="SUPFAM" id="SSF48371">
    <property type="entry name" value="ARM repeat"/>
    <property type="match status" value="1"/>
</dbReference>
<reference evidence="2" key="2">
    <citation type="journal article" date="2020" name="Nat. Commun.">
        <title>Large-scale genome sequencing of mycorrhizal fungi provides insights into the early evolution of symbiotic traits.</title>
        <authorList>
            <person name="Miyauchi S."/>
            <person name="Kiss E."/>
            <person name="Kuo A."/>
            <person name="Drula E."/>
            <person name="Kohler A."/>
            <person name="Sanchez-Garcia M."/>
            <person name="Morin E."/>
            <person name="Andreopoulos B."/>
            <person name="Barry K.W."/>
            <person name="Bonito G."/>
            <person name="Buee M."/>
            <person name="Carver A."/>
            <person name="Chen C."/>
            <person name="Cichocki N."/>
            <person name="Clum A."/>
            <person name="Culley D."/>
            <person name="Crous P.W."/>
            <person name="Fauchery L."/>
            <person name="Girlanda M."/>
            <person name="Hayes R.D."/>
            <person name="Keri Z."/>
            <person name="LaButti K."/>
            <person name="Lipzen A."/>
            <person name="Lombard V."/>
            <person name="Magnuson J."/>
            <person name="Maillard F."/>
            <person name="Murat C."/>
            <person name="Nolan M."/>
            <person name="Ohm R.A."/>
            <person name="Pangilinan J."/>
            <person name="Pereira M.F."/>
            <person name="Perotto S."/>
            <person name="Peter M."/>
            <person name="Pfister S."/>
            <person name="Riley R."/>
            <person name="Sitrit Y."/>
            <person name="Stielow J.B."/>
            <person name="Szollosi G."/>
            <person name="Zifcakova L."/>
            <person name="Stursova M."/>
            <person name="Spatafora J.W."/>
            <person name="Tedersoo L."/>
            <person name="Vaario L.M."/>
            <person name="Yamada A."/>
            <person name="Yan M."/>
            <person name="Wang P."/>
            <person name="Xu J."/>
            <person name="Bruns T."/>
            <person name="Baldrian P."/>
            <person name="Vilgalys R."/>
            <person name="Dunand C."/>
            <person name="Henrissat B."/>
            <person name="Grigoriev I.V."/>
            <person name="Hibbett D."/>
            <person name="Nagy L.G."/>
            <person name="Martin F.M."/>
        </authorList>
    </citation>
    <scope>NUCLEOTIDE SEQUENCE</scope>
    <source>
        <strain evidence="2">BED1</strain>
    </source>
</reference>
<dbReference type="AlphaFoldDB" id="A0AAD4C9Z0"/>
<dbReference type="EMBL" id="WHUW01000001">
    <property type="protein sequence ID" value="KAF8452428.1"/>
    <property type="molecule type" value="Genomic_DNA"/>
</dbReference>
<proteinExistence type="predicted"/>
<feature type="domain" description="Exportin-2 central" evidence="1">
    <location>
        <begin position="61"/>
        <end position="140"/>
    </location>
</feature>
<evidence type="ECO:0000313" key="2">
    <source>
        <dbReference type="EMBL" id="KAF8452428.1"/>
    </source>
</evidence>
<name>A0AAD4C9Z0_BOLED</name>
<evidence type="ECO:0000259" key="1">
    <source>
        <dbReference type="Pfam" id="PF08506"/>
    </source>
</evidence>
<dbReference type="GO" id="GO:0005829">
    <property type="term" value="C:cytosol"/>
    <property type="evidence" value="ECO:0007669"/>
    <property type="project" value="TreeGrafter"/>
</dbReference>
<dbReference type="GO" id="GO:0006611">
    <property type="term" value="P:protein export from nucleus"/>
    <property type="evidence" value="ECO:0007669"/>
    <property type="project" value="TreeGrafter"/>
</dbReference>
<gene>
    <name evidence="2" type="ORF">L210DRAFT_3518611</name>
</gene>
<accession>A0AAD4C9Z0</accession>
<dbReference type="InterPro" id="IPR016024">
    <property type="entry name" value="ARM-type_fold"/>
</dbReference>
<dbReference type="InterPro" id="IPR011989">
    <property type="entry name" value="ARM-like"/>
</dbReference>
<dbReference type="PANTHER" id="PTHR10997:SF8">
    <property type="entry name" value="EXPORTIN-2"/>
    <property type="match status" value="1"/>
</dbReference>
<sequence>MVTLSNPADKSIRAQIAESVALIAELDFPPKWPDLIDQLVRSISPTDYNINLGVLETAHSIFRHWRSQVRSDKLYTEINLVLDRFVSPFLGLFRQSATLPMGTPPPNIEIVVQAQILLAEIFYDFTCHDLPPAIEDAHDGLVSTISDVGSARTA</sequence>
<dbReference type="Pfam" id="PF08506">
    <property type="entry name" value="Cse1"/>
    <property type="match status" value="1"/>
</dbReference>
<evidence type="ECO:0000313" key="3">
    <source>
        <dbReference type="Proteomes" id="UP001194468"/>
    </source>
</evidence>
<reference evidence="2" key="1">
    <citation type="submission" date="2019-10" db="EMBL/GenBank/DDBJ databases">
        <authorList>
            <consortium name="DOE Joint Genome Institute"/>
            <person name="Kuo A."/>
            <person name="Miyauchi S."/>
            <person name="Kiss E."/>
            <person name="Drula E."/>
            <person name="Kohler A."/>
            <person name="Sanchez-Garcia M."/>
            <person name="Andreopoulos B."/>
            <person name="Barry K.W."/>
            <person name="Bonito G."/>
            <person name="Buee M."/>
            <person name="Carver A."/>
            <person name="Chen C."/>
            <person name="Cichocki N."/>
            <person name="Clum A."/>
            <person name="Culley D."/>
            <person name="Crous P.W."/>
            <person name="Fauchery L."/>
            <person name="Girlanda M."/>
            <person name="Hayes R."/>
            <person name="Keri Z."/>
            <person name="LaButti K."/>
            <person name="Lipzen A."/>
            <person name="Lombard V."/>
            <person name="Magnuson J."/>
            <person name="Maillard F."/>
            <person name="Morin E."/>
            <person name="Murat C."/>
            <person name="Nolan M."/>
            <person name="Ohm R."/>
            <person name="Pangilinan J."/>
            <person name="Pereira M."/>
            <person name="Perotto S."/>
            <person name="Peter M."/>
            <person name="Riley R."/>
            <person name="Sitrit Y."/>
            <person name="Stielow B."/>
            <person name="Szollosi G."/>
            <person name="Zifcakova L."/>
            <person name="Stursova M."/>
            <person name="Spatafora J.W."/>
            <person name="Tedersoo L."/>
            <person name="Vaario L.-M."/>
            <person name="Yamada A."/>
            <person name="Yan M."/>
            <person name="Wang P."/>
            <person name="Xu J."/>
            <person name="Bruns T."/>
            <person name="Baldrian P."/>
            <person name="Vilgalys R."/>
            <person name="Henrissat B."/>
            <person name="Grigoriev I.V."/>
            <person name="Hibbett D."/>
            <person name="Nagy L.G."/>
            <person name="Martin F.M."/>
        </authorList>
    </citation>
    <scope>NUCLEOTIDE SEQUENCE</scope>
    <source>
        <strain evidence="2">BED1</strain>
    </source>
</reference>
<dbReference type="GO" id="GO:0006606">
    <property type="term" value="P:protein import into nucleus"/>
    <property type="evidence" value="ECO:0007669"/>
    <property type="project" value="TreeGrafter"/>
</dbReference>